<organism evidence="6 7">
    <name type="scientific">Paenibacillus endophyticus</name>
    <dbReference type="NCBI Taxonomy" id="1294268"/>
    <lineage>
        <taxon>Bacteria</taxon>
        <taxon>Bacillati</taxon>
        <taxon>Bacillota</taxon>
        <taxon>Bacilli</taxon>
        <taxon>Bacillales</taxon>
        <taxon>Paenibacillaceae</taxon>
        <taxon>Paenibacillus</taxon>
    </lineage>
</organism>
<dbReference type="RefSeq" id="WP_183562373.1">
    <property type="nucleotide sequence ID" value="NZ_CBCSLB010000005.1"/>
</dbReference>
<dbReference type="EC" id="6.3.3.2" evidence="5"/>
<name>A0A7W5GAY5_9BACL</name>
<keyword evidence="3 4" id="KW-0067">ATP-binding</keyword>
<dbReference type="InterPro" id="IPR037171">
    <property type="entry name" value="NagB/RpiA_transferase-like"/>
</dbReference>
<comment type="catalytic activity">
    <reaction evidence="5">
        <text>(6S)-5-formyl-5,6,7,8-tetrahydrofolate + ATP = (6R)-5,10-methenyltetrahydrofolate + ADP + phosphate</text>
        <dbReference type="Rhea" id="RHEA:10488"/>
        <dbReference type="ChEBI" id="CHEBI:30616"/>
        <dbReference type="ChEBI" id="CHEBI:43474"/>
        <dbReference type="ChEBI" id="CHEBI:57455"/>
        <dbReference type="ChEBI" id="CHEBI:57457"/>
        <dbReference type="ChEBI" id="CHEBI:456216"/>
        <dbReference type="EC" id="6.3.3.2"/>
    </reaction>
</comment>
<feature type="binding site" evidence="4">
    <location>
        <position position="56"/>
    </location>
    <ligand>
        <name>substrate</name>
    </ligand>
</feature>
<evidence type="ECO:0000313" key="7">
    <source>
        <dbReference type="Proteomes" id="UP000518605"/>
    </source>
</evidence>
<evidence type="ECO:0000256" key="4">
    <source>
        <dbReference type="PIRSR" id="PIRSR006806-1"/>
    </source>
</evidence>
<dbReference type="GO" id="GO:0030272">
    <property type="term" value="F:5-formyltetrahydrofolate cyclo-ligase activity"/>
    <property type="evidence" value="ECO:0007669"/>
    <property type="project" value="UniProtKB-EC"/>
</dbReference>
<comment type="similarity">
    <text evidence="1 5">Belongs to the 5-formyltetrahydrofolate cyclo-ligase family.</text>
</comment>
<reference evidence="6 7" key="1">
    <citation type="submission" date="2020-08" db="EMBL/GenBank/DDBJ databases">
        <title>Genomic Encyclopedia of Type Strains, Phase III (KMG-III): the genomes of soil and plant-associated and newly described type strains.</title>
        <authorList>
            <person name="Whitman W."/>
        </authorList>
    </citation>
    <scope>NUCLEOTIDE SEQUENCE [LARGE SCALE GENOMIC DNA]</scope>
    <source>
        <strain evidence="6 7">CECT 8234</strain>
    </source>
</reference>
<dbReference type="GO" id="GO:0035999">
    <property type="term" value="P:tetrahydrofolate interconversion"/>
    <property type="evidence" value="ECO:0007669"/>
    <property type="project" value="TreeGrafter"/>
</dbReference>
<keyword evidence="5" id="KW-0479">Metal-binding</keyword>
<evidence type="ECO:0000256" key="5">
    <source>
        <dbReference type="RuleBase" id="RU361279"/>
    </source>
</evidence>
<dbReference type="EMBL" id="JACHXW010000006">
    <property type="protein sequence ID" value="MBB3152427.1"/>
    <property type="molecule type" value="Genomic_DNA"/>
</dbReference>
<evidence type="ECO:0000256" key="1">
    <source>
        <dbReference type="ARBA" id="ARBA00010638"/>
    </source>
</evidence>
<dbReference type="AlphaFoldDB" id="A0A7W5GAY5"/>
<evidence type="ECO:0000256" key="3">
    <source>
        <dbReference type="ARBA" id="ARBA00022840"/>
    </source>
</evidence>
<proteinExistence type="inferred from homology"/>
<dbReference type="InterPro" id="IPR024185">
    <property type="entry name" value="FTHF_cligase-like_sf"/>
</dbReference>
<dbReference type="InterPro" id="IPR002698">
    <property type="entry name" value="FTHF_cligase"/>
</dbReference>
<dbReference type="PIRSF" id="PIRSF006806">
    <property type="entry name" value="FTHF_cligase"/>
    <property type="match status" value="1"/>
</dbReference>
<evidence type="ECO:0000256" key="2">
    <source>
        <dbReference type="ARBA" id="ARBA00022741"/>
    </source>
</evidence>
<accession>A0A7W5GAY5</accession>
<feature type="binding site" evidence="4">
    <location>
        <position position="61"/>
    </location>
    <ligand>
        <name>substrate</name>
    </ligand>
</feature>
<dbReference type="GO" id="GO:0046872">
    <property type="term" value="F:metal ion binding"/>
    <property type="evidence" value="ECO:0007669"/>
    <property type="project" value="UniProtKB-KW"/>
</dbReference>
<dbReference type="SUPFAM" id="SSF100950">
    <property type="entry name" value="NagB/RpiA/CoA transferase-like"/>
    <property type="match status" value="1"/>
</dbReference>
<dbReference type="Gene3D" id="3.40.50.10420">
    <property type="entry name" value="NagB/RpiA/CoA transferase-like"/>
    <property type="match status" value="1"/>
</dbReference>
<feature type="binding site" evidence="4">
    <location>
        <begin position="140"/>
        <end position="148"/>
    </location>
    <ligand>
        <name>ATP</name>
        <dbReference type="ChEBI" id="CHEBI:30616"/>
    </ligand>
</feature>
<dbReference type="Pfam" id="PF01812">
    <property type="entry name" value="5-FTHF_cyc-lig"/>
    <property type="match status" value="1"/>
</dbReference>
<evidence type="ECO:0000313" key="6">
    <source>
        <dbReference type="EMBL" id="MBB3152427.1"/>
    </source>
</evidence>
<comment type="caution">
    <text evidence="6">The sequence shown here is derived from an EMBL/GenBank/DDBJ whole genome shotgun (WGS) entry which is preliminary data.</text>
</comment>
<gene>
    <name evidence="6" type="ORF">FHS16_002477</name>
</gene>
<sequence length="202" mass="22707">MSETNLPGNKAYMRNQMTFKRNSIASEKRDLWSEAACARAQELVVSRGAAAFMIYVAFRSELDLSALMEWGWRTGRTVIAPKCEASDRSMTLYELRGRDELKAGAYGIMEPDPQKAAKVQDAMPAMVFVPGLAFDRNGGRLGYGGGYYDRFAEAIRSAKQEHDETTLWLGMAFEEQLTDEVPLEPHDLRMNGIITENSVYML</sequence>
<dbReference type="NCBIfam" id="TIGR02727">
    <property type="entry name" value="MTHFS_bact"/>
    <property type="match status" value="1"/>
</dbReference>
<keyword evidence="6" id="KW-0436">Ligase</keyword>
<dbReference type="GO" id="GO:0009396">
    <property type="term" value="P:folic acid-containing compound biosynthetic process"/>
    <property type="evidence" value="ECO:0007669"/>
    <property type="project" value="TreeGrafter"/>
</dbReference>
<keyword evidence="5" id="KW-0460">Magnesium</keyword>
<keyword evidence="7" id="KW-1185">Reference proteome</keyword>
<dbReference type="PANTHER" id="PTHR23407:SF1">
    <property type="entry name" value="5-FORMYLTETRAHYDROFOLATE CYCLO-LIGASE"/>
    <property type="match status" value="1"/>
</dbReference>
<dbReference type="Proteomes" id="UP000518605">
    <property type="component" value="Unassembled WGS sequence"/>
</dbReference>
<dbReference type="GO" id="GO:0005524">
    <property type="term" value="F:ATP binding"/>
    <property type="evidence" value="ECO:0007669"/>
    <property type="project" value="UniProtKB-KW"/>
</dbReference>
<feature type="binding site" evidence="4">
    <location>
        <begin position="10"/>
        <end position="14"/>
    </location>
    <ligand>
        <name>ATP</name>
        <dbReference type="ChEBI" id="CHEBI:30616"/>
    </ligand>
</feature>
<dbReference type="PANTHER" id="PTHR23407">
    <property type="entry name" value="ATPASE INHIBITOR/5-FORMYLTETRAHYDROFOLATE CYCLO-LIGASE"/>
    <property type="match status" value="1"/>
</dbReference>
<keyword evidence="2 4" id="KW-0547">Nucleotide-binding</keyword>
<protein>
    <recommendedName>
        <fullName evidence="5">5-formyltetrahydrofolate cyclo-ligase</fullName>
        <ecNumber evidence="5">6.3.3.2</ecNumber>
    </recommendedName>
</protein>
<comment type="cofactor">
    <cofactor evidence="5">
        <name>Mg(2+)</name>
        <dbReference type="ChEBI" id="CHEBI:18420"/>
    </cofactor>
</comment>